<evidence type="ECO:0000313" key="5">
    <source>
        <dbReference type="Proteomes" id="UP001440599"/>
    </source>
</evidence>
<evidence type="ECO:0000259" key="3">
    <source>
        <dbReference type="Pfam" id="PF05569"/>
    </source>
</evidence>
<dbReference type="EMBL" id="JBBMFT010000008">
    <property type="protein sequence ID" value="MEQ2457123.1"/>
    <property type="molecule type" value="Genomic_DNA"/>
</dbReference>
<comment type="caution">
    <text evidence="4">The sequence shown here is derived from an EMBL/GenBank/DDBJ whole genome shotgun (WGS) entry which is preliminary data.</text>
</comment>
<feature type="region of interest" description="Disordered" evidence="1">
    <location>
        <begin position="60"/>
        <end position="86"/>
    </location>
</feature>
<keyword evidence="2" id="KW-1133">Transmembrane helix</keyword>
<evidence type="ECO:0000256" key="2">
    <source>
        <dbReference type="SAM" id="Phobius"/>
    </source>
</evidence>
<organism evidence="4 5">
    <name type="scientific">Flavonifractor hominis</name>
    <dbReference type="NCBI Taxonomy" id="3133178"/>
    <lineage>
        <taxon>Bacteria</taxon>
        <taxon>Bacillati</taxon>
        <taxon>Bacillota</taxon>
        <taxon>Clostridia</taxon>
        <taxon>Eubacteriales</taxon>
        <taxon>Oscillospiraceae</taxon>
        <taxon>Flavonifractor</taxon>
    </lineage>
</organism>
<dbReference type="Pfam" id="PF05569">
    <property type="entry name" value="Peptidase_M56"/>
    <property type="match status" value="1"/>
</dbReference>
<evidence type="ECO:0000256" key="1">
    <source>
        <dbReference type="SAM" id="MobiDB-lite"/>
    </source>
</evidence>
<feature type="transmembrane region" description="Helical" evidence="2">
    <location>
        <begin position="108"/>
        <end position="129"/>
    </location>
</feature>
<dbReference type="PANTHER" id="PTHR34978">
    <property type="entry name" value="POSSIBLE SENSOR-TRANSDUCER PROTEIN BLAR"/>
    <property type="match status" value="1"/>
</dbReference>
<feature type="domain" description="Peptidase M56" evidence="3">
    <location>
        <begin position="2"/>
        <end position="284"/>
    </location>
</feature>
<dbReference type="RefSeq" id="WP_349140888.1">
    <property type="nucleotide sequence ID" value="NZ_JBBMFT010000008.1"/>
</dbReference>
<sequence>MFLIQWIVSSCALILAVLLLRAALGGRISARLRYALWAAVLLRLLIPAPLFSVTVPASSDTGPVQSSSAPVQASASAEPERGGFAGTMTEDAAAPAEPAQPAPSPARILAALWLTGSVCTALVLLGSNLRFARRIRRTRQLVDLACTPAVYTVGDLPSPCLFGLVRPAIYLTPETAVSPVRLRHVLAHERTHYRHGDHIWSALRALALAVHWWNPLVWAAVWLSRRDGELACDEGTLRRLGDGERTAYGETLLALITAPPHPGDLFSCATTMNSGKHGLHERIRRIARTPRQLLWAAAAAIVLTALTACCAFTGAARPEQTAGPVPDPDRSVACDLDRNGVSEQILLHTEEGLYTLRVEEPAGSGADTAASKLLWSTEAADAHPGWKAVFLTQAGDGDCLMEYTPTMYCGEATYAYRVFYLDRDGGEIVVDEDSVSFGLNFMFEDNSFDARALAAFMEQVNAWLAQSTLLLNTDPELSSTFQRLGVLQDDLWFLERDGFTRDPNKSLLENLLSYQNAMTAQAAVPTAAELLAGIQAADLSETGGADAAALAQALNGAAYAPETDAETWAPAFRLTVHYTLEGSSSPQTAVLEAPAEGDTVLLSLTGQVTYLFHSENPENESIYLSQTPYSLTLCVEDTDLCQLVRTWGQSM</sequence>
<dbReference type="PANTHER" id="PTHR34978:SF3">
    <property type="entry name" value="SLR0241 PROTEIN"/>
    <property type="match status" value="1"/>
</dbReference>
<protein>
    <submittedName>
        <fullName evidence="4">M56 family metallopeptidase</fullName>
    </submittedName>
</protein>
<feature type="transmembrane region" description="Helical" evidence="2">
    <location>
        <begin position="293"/>
        <end position="316"/>
    </location>
</feature>
<accession>A0ABV1ER99</accession>
<dbReference type="InterPro" id="IPR008756">
    <property type="entry name" value="Peptidase_M56"/>
</dbReference>
<evidence type="ECO:0000313" key="4">
    <source>
        <dbReference type="EMBL" id="MEQ2457123.1"/>
    </source>
</evidence>
<feature type="transmembrane region" description="Helical" evidence="2">
    <location>
        <begin position="36"/>
        <end position="57"/>
    </location>
</feature>
<reference evidence="4 5" key="1">
    <citation type="submission" date="2024-03" db="EMBL/GenBank/DDBJ databases">
        <title>Human intestinal bacterial collection.</title>
        <authorList>
            <person name="Pauvert C."/>
            <person name="Hitch T.C.A."/>
            <person name="Clavel T."/>
        </authorList>
    </citation>
    <scope>NUCLEOTIDE SEQUENCE [LARGE SCALE GENOMIC DNA]</scope>
    <source>
        <strain evidence="4 5">CLA-AP-H34</strain>
    </source>
</reference>
<name>A0ABV1ER99_9FIRM</name>
<feature type="compositionally biased region" description="Low complexity" evidence="1">
    <location>
        <begin position="63"/>
        <end position="77"/>
    </location>
</feature>
<keyword evidence="2" id="KW-0472">Membrane</keyword>
<keyword evidence="5" id="KW-1185">Reference proteome</keyword>
<keyword evidence="2" id="KW-0812">Transmembrane</keyword>
<dbReference type="CDD" id="cd07341">
    <property type="entry name" value="M56_BlaR1_MecR1_like"/>
    <property type="match status" value="1"/>
</dbReference>
<gene>
    <name evidence="4" type="ORF">WMO45_11365</name>
</gene>
<dbReference type="InterPro" id="IPR052173">
    <property type="entry name" value="Beta-lactam_resp_regulator"/>
</dbReference>
<dbReference type="Proteomes" id="UP001440599">
    <property type="component" value="Unassembled WGS sequence"/>
</dbReference>
<feature type="transmembrane region" description="Helical" evidence="2">
    <location>
        <begin position="6"/>
        <end position="24"/>
    </location>
</feature>
<proteinExistence type="predicted"/>